<evidence type="ECO:0000256" key="1">
    <source>
        <dbReference type="ARBA" id="ARBA00004370"/>
    </source>
</evidence>
<dbReference type="Pfam" id="PF00801">
    <property type="entry name" value="PKD"/>
    <property type="match status" value="1"/>
</dbReference>
<comment type="subcellular location">
    <subcellularLocation>
        <location evidence="1">Membrane</location>
    </subcellularLocation>
</comment>
<proteinExistence type="predicted"/>
<dbReference type="PROSITE" id="PS50093">
    <property type="entry name" value="PKD"/>
    <property type="match status" value="1"/>
</dbReference>
<evidence type="ECO:0000256" key="2">
    <source>
        <dbReference type="ARBA" id="ARBA00022692"/>
    </source>
</evidence>
<protein>
    <recommendedName>
        <fullName evidence="6">PKD domain-containing protein</fullName>
    </recommendedName>
</protein>
<dbReference type="GO" id="GO:0005261">
    <property type="term" value="F:monoatomic cation channel activity"/>
    <property type="evidence" value="ECO:0007669"/>
    <property type="project" value="TreeGrafter"/>
</dbReference>
<dbReference type="GO" id="GO:0006816">
    <property type="term" value="P:calcium ion transport"/>
    <property type="evidence" value="ECO:0007669"/>
    <property type="project" value="TreeGrafter"/>
</dbReference>
<keyword evidence="3" id="KW-0677">Repeat</keyword>
<accession>A0A2T7P6B4</accession>
<dbReference type="STRING" id="400727.A0A2T7P6B4"/>
<sequence length="1096" mass="121737">MEINEHALLVKGLYMRGQLSCLTLQAIVCGSSTIVRSEVSSVPPPYGLTNLFIKFYHTVIADLLPAWLTRDRSATGTLIADPFWLQARDEYLAIKVLEQKSISYDCQMQAYLTFSTLYEFILRSGVVDTNTILVPLSVSQANRSTRGSVVFIIQGISLPLGECVRHLVNLTARCLTPLTTASAAETTTISSTDDYVTETVMFPIEESIYLTVYNEEPITGLRLDHSNSFYDVVNDTTKLTASVATGRALTVQWVFDDQVPDNVSSLDFTYPNVWKNTGTFTVYLNVSNRVSTSNAQANVTVFHRINGFNLFTSDTILQTLEELVLTLTMASDTKEPMGNVTFNVTWGDGATEFDILNINAGHSLIVRHTNNQSALYANFSPPVPPYTVSFENVGEYVISFYAFNPLYSVNTSYTVYVEIPLTGLQLTHGNRFYDKVNDTTKLTATFATGTALTAQWIFDDKVYVQQVPDTAYASAFTYPHVWENTGTFIVYLNVSNRVSANYTQENTLEELVLTLTMALDTKEPMGNVTFNLTWGDGAAEFDILNISAGDSLVFRHTYIVQGDKTGSLELVSPSDNKAFNFEINVWNKLNVTLNISPAAGKPGDNFTLTFANPPIVGFQYIINCSGGHLFSNNQSALYANFSSPVPTYTVSFKNVGVYVISLNAFNPLYSINTSYTVYVEIPLTGLQLTHSNRFYDKVNDTTKLTATFATGTALTAQWVFDDKVYIQQVPDNVSSLGFTYPHVWENTGTFIVYLNVSNRVSANYTQENVIVLHPINGFTFSTSDTILQTLEELILTLTMALDTREPMGNVTFNLTWGDGAAEFNILNISAGDSLVFRHTYVVQGDKTGILELVSPSDNKAFNFEINVWNKLNVTLNISPAAAKPGDNFTLTFVNPPIVGFQYIINCSGGHLFSNNQSALYANFSSPIPTYTVSFENVGEYVISLNAFNPLYSVNTSYTVYVEIPLTGLQLAHSNRFYDKVNDTTKLTATFATGTALTAQWIFDDKDYIQQFMVQDELAVYIKVFKESLTESTSLHYVHCACRLTGDPHAIVDARTGSYDRIMGYGNNEGLAFTWSCRAYNSTSVQEFYSPWNRLPS</sequence>
<gene>
    <name evidence="7" type="ORF">C0Q70_11554</name>
</gene>
<comment type="caution">
    <text evidence="7">The sequence shown here is derived from an EMBL/GenBank/DDBJ whole genome shotgun (WGS) entry which is preliminary data.</text>
</comment>
<dbReference type="PANTHER" id="PTHR46730">
    <property type="entry name" value="POLYCYSTIN-1"/>
    <property type="match status" value="1"/>
</dbReference>
<dbReference type="Proteomes" id="UP000245119">
    <property type="component" value="Linkage Group LG6"/>
</dbReference>
<dbReference type="EMBL" id="PZQS01000006">
    <property type="protein sequence ID" value="PVD28958.1"/>
    <property type="molecule type" value="Genomic_DNA"/>
</dbReference>
<evidence type="ECO:0000259" key="6">
    <source>
        <dbReference type="PROSITE" id="PS50093"/>
    </source>
</evidence>
<dbReference type="InterPro" id="IPR035986">
    <property type="entry name" value="PKD_dom_sf"/>
</dbReference>
<dbReference type="SUPFAM" id="SSF49299">
    <property type="entry name" value="PKD domain"/>
    <property type="match status" value="2"/>
</dbReference>
<evidence type="ECO:0000313" key="8">
    <source>
        <dbReference type="Proteomes" id="UP000245119"/>
    </source>
</evidence>
<evidence type="ECO:0000313" key="7">
    <source>
        <dbReference type="EMBL" id="PVD28958.1"/>
    </source>
</evidence>
<keyword evidence="2" id="KW-0812">Transmembrane</keyword>
<keyword evidence="8" id="KW-1185">Reference proteome</keyword>
<reference evidence="7 8" key="1">
    <citation type="submission" date="2018-04" db="EMBL/GenBank/DDBJ databases">
        <title>The genome of golden apple snail Pomacea canaliculata provides insight into stress tolerance and invasive adaptation.</title>
        <authorList>
            <person name="Liu C."/>
            <person name="Liu B."/>
            <person name="Ren Y."/>
            <person name="Zhang Y."/>
            <person name="Wang H."/>
            <person name="Li S."/>
            <person name="Jiang F."/>
            <person name="Yin L."/>
            <person name="Zhang G."/>
            <person name="Qian W."/>
            <person name="Fan W."/>
        </authorList>
    </citation>
    <scope>NUCLEOTIDE SEQUENCE [LARGE SCALE GENOMIC DNA]</scope>
    <source>
        <strain evidence="7">SZHN2017</strain>
        <tissue evidence="7">Muscle</tissue>
    </source>
</reference>
<name>A0A2T7P6B4_POMCA</name>
<evidence type="ECO:0000256" key="3">
    <source>
        <dbReference type="ARBA" id="ARBA00022737"/>
    </source>
</evidence>
<dbReference type="GO" id="GO:0005886">
    <property type="term" value="C:plasma membrane"/>
    <property type="evidence" value="ECO:0007669"/>
    <property type="project" value="TreeGrafter"/>
</dbReference>
<dbReference type="AlphaFoldDB" id="A0A2T7P6B4"/>
<keyword evidence="4" id="KW-1133">Transmembrane helix</keyword>
<organism evidence="7 8">
    <name type="scientific">Pomacea canaliculata</name>
    <name type="common">Golden apple snail</name>
    <dbReference type="NCBI Taxonomy" id="400727"/>
    <lineage>
        <taxon>Eukaryota</taxon>
        <taxon>Metazoa</taxon>
        <taxon>Spiralia</taxon>
        <taxon>Lophotrochozoa</taxon>
        <taxon>Mollusca</taxon>
        <taxon>Gastropoda</taxon>
        <taxon>Caenogastropoda</taxon>
        <taxon>Architaenioglossa</taxon>
        <taxon>Ampullarioidea</taxon>
        <taxon>Ampullariidae</taxon>
        <taxon>Pomacea</taxon>
    </lineage>
</organism>
<keyword evidence="5" id="KW-0472">Membrane</keyword>
<evidence type="ECO:0000256" key="5">
    <source>
        <dbReference type="ARBA" id="ARBA00023136"/>
    </source>
</evidence>
<dbReference type="PANTHER" id="PTHR46730:SF4">
    <property type="entry name" value="POLYCYSTIC KIDNEY DISEASE PROTEIN 1-LIKE 1"/>
    <property type="match status" value="1"/>
</dbReference>
<evidence type="ECO:0000256" key="4">
    <source>
        <dbReference type="ARBA" id="ARBA00022989"/>
    </source>
</evidence>
<dbReference type="InterPro" id="IPR000601">
    <property type="entry name" value="PKD_dom"/>
</dbReference>
<feature type="domain" description="PKD" evidence="6">
    <location>
        <begin position="245"/>
        <end position="301"/>
    </location>
</feature>
<dbReference type="OrthoDB" id="6099138at2759"/>